<dbReference type="PANTHER" id="PTHR31389">
    <property type="entry name" value="LD39211P"/>
    <property type="match status" value="1"/>
</dbReference>
<feature type="compositionally biased region" description="Basic and acidic residues" evidence="1">
    <location>
        <begin position="146"/>
        <end position="160"/>
    </location>
</feature>
<evidence type="ECO:0000256" key="1">
    <source>
        <dbReference type="SAM" id="MobiDB-lite"/>
    </source>
</evidence>
<evidence type="ECO:0000313" key="3">
    <source>
        <dbReference type="EMBL" id="KAK7090346.1"/>
    </source>
</evidence>
<keyword evidence="2" id="KW-0812">Transmembrane</keyword>
<sequence>MLLRKLRKALRLKKLVHYAVIAIVVWISCRLYIAYQAGQQQGGRYKAYGPRDIGRGREGPDYDESWDIDNKFNHKDKHESGKSRLKEKDRDDEVHRENKDKKSRSDHEEQRGGGDQDEKIGGGDNKIPDSDHKKDNVMQFGEEGAGEGRSEDKLSKKDGSKEEFQVENKIDWLLEEELQKRRKLFLDDVAKRAEEYDPNDFKDMQEADDHLAFITAATEKTSWTALLQFIYSVQYFYPSSDIGVYDLGLSDEKRRQLTTYCRVSVNPSFTKLWPDHLTDLTKPMWRPMIWQMGLAHYGHIIFVEPERYLHKKNMKDYIEHSRRYGITVVGRKLQYSPFVVTHPEMYYFLNVDTRKLQRVNMFDVSMIIMHNSQPVRHDFMRHLVSCTLEEYCITPPGSRQQCDNRLYPGSKKYANCHRYDLSAVNILLDKWFGFKQEDFLVKDIATAHYDGKDVSNRIKVCKNREEI</sequence>
<keyword evidence="2" id="KW-0472">Membrane</keyword>
<evidence type="ECO:0000256" key="2">
    <source>
        <dbReference type="SAM" id="Phobius"/>
    </source>
</evidence>
<gene>
    <name evidence="3" type="ORF">V1264_010155</name>
</gene>
<evidence type="ECO:0000313" key="4">
    <source>
        <dbReference type="Proteomes" id="UP001374579"/>
    </source>
</evidence>
<keyword evidence="2" id="KW-1133">Transmembrane helix</keyword>
<dbReference type="EMBL" id="JBAMIC010000024">
    <property type="protein sequence ID" value="KAK7090346.1"/>
    <property type="molecule type" value="Genomic_DNA"/>
</dbReference>
<feature type="transmembrane region" description="Helical" evidence="2">
    <location>
        <begin position="15"/>
        <end position="35"/>
    </location>
</feature>
<keyword evidence="4" id="KW-1185">Reference proteome</keyword>
<feature type="compositionally biased region" description="Basic and acidic residues" evidence="1">
    <location>
        <begin position="68"/>
        <end position="136"/>
    </location>
</feature>
<comment type="caution">
    <text evidence="3">The sequence shown here is derived from an EMBL/GenBank/DDBJ whole genome shotgun (WGS) entry which is preliminary data.</text>
</comment>
<accession>A0AAN9G052</accession>
<name>A0AAN9G052_9CAEN</name>
<protein>
    <submittedName>
        <fullName evidence="3">Uncharacterized protein</fullName>
    </submittedName>
</protein>
<feature type="region of interest" description="Disordered" evidence="1">
    <location>
        <begin position="43"/>
        <end position="136"/>
    </location>
</feature>
<dbReference type="PANTHER" id="PTHR31389:SF4">
    <property type="entry name" value="LD39211P"/>
    <property type="match status" value="1"/>
</dbReference>
<reference evidence="3 4" key="1">
    <citation type="submission" date="2024-02" db="EMBL/GenBank/DDBJ databases">
        <title>Chromosome-scale genome assembly of the rough periwinkle Littorina saxatilis.</title>
        <authorList>
            <person name="De Jode A."/>
            <person name="Faria R."/>
            <person name="Formenti G."/>
            <person name="Sims Y."/>
            <person name="Smith T.P."/>
            <person name="Tracey A."/>
            <person name="Wood J.M.D."/>
            <person name="Zagrodzka Z.B."/>
            <person name="Johannesson K."/>
            <person name="Butlin R.K."/>
            <person name="Leder E.H."/>
        </authorList>
    </citation>
    <scope>NUCLEOTIDE SEQUENCE [LARGE SCALE GENOMIC DNA]</scope>
    <source>
        <strain evidence="3">Snail1</strain>
        <tissue evidence="3">Muscle</tissue>
    </source>
</reference>
<organism evidence="3 4">
    <name type="scientific">Littorina saxatilis</name>
    <dbReference type="NCBI Taxonomy" id="31220"/>
    <lineage>
        <taxon>Eukaryota</taxon>
        <taxon>Metazoa</taxon>
        <taxon>Spiralia</taxon>
        <taxon>Lophotrochozoa</taxon>
        <taxon>Mollusca</taxon>
        <taxon>Gastropoda</taxon>
        <taxon>Caenogastropoda</taxon>
        <taxon>Littorinimorpha</taxon>
        <taxon>Littorinoidea</taxon>
        <taxon>Littorinidae</taxon>
        <taxon>Littorina</taxon>
    </lineage>
</organism>
<dbReference type="AlphaFoldDB" id="A0AAN9G052"/>
<dbReference type="Proteomes" id="UP001374579">
    <property type="component" value="Unassembled WGS sequence"/>
</dbReference>
<proteinExistence type="predicted"/>
<dbReference type="PROSITE" id="PS51257">
    <property type="entry name" value="PROKAR_LIPOPROTEIN"/>
    <property type="match status" value="1"/>
</dbReference>
<feature type="region of interest" description="Disordered" evidence="1">
    <location>
        <begin position="141"/>
        <end position="160"/>
    </location>
</feature>